<protein>
    <submittedName>
        <fullName evidence="1">Uncharacterized protein</fullName>
    </submittedName>
</protein>
<dbReference type="EMBL" id="DADRWU010000034">
    <property type="protein sequence ID" value="HBA4248221.1"/>
    <property type="molecule type" value="Genomic_DNA"/>
</dbReference>
<dbReference type="Proteomes" id="UP000871786">
    <property type="component" value="Unassembled WGS sequence"/>
</dbReference>
<gene>
    <name evidence="1" type="ORF">J5U05_003393</name>
</gene>
<reference evidence="1" key="2">
    <citation type="submission" date="2021-03" db="EMBL/GenBank/DDBJ databases">
        <authorList>
            <consortium name="NCBI Pathogen Detection Project"/>
        </authorList>
    </citation>
    <scope>NUCLEOTIDE SEQUENCE</scope>
    <source>
        <strain evidence="1">ST-87-5</strain>
    </source>
</reference>
<evidence type="ECO:0000313" key="1">
    <source>
        <dbReference type="EMBL" id="HBA4248221.1"/>
    </source>
</evidence>
<organism evidence="1">
    <name type="scientific">Escherichia coli</name>
    <dbReference type="NCBI Taxonomy" id="562"/>
    <lineage>
        <taxon>Bacteria</taxon>
        <taxon>Pseudomonadati</taxon>
        <taxon>Pseudomonadota</taxon>
        <taxon>Gammaproteobacteria</taxon>
        <taxon>Enterobacterales</taxon>
        <taxon>Enterobacteriaceae</taxon>
        <taxon>Escherichia</taxon>
    </lineage>
</organism>
<sequence length="198" mass="22637">MDYYHEIDFPSLFARAVESDDDVGTTLRIHLLCERMVEAWICACCDCQDLFGRDKNKLLIECNTKISMAGNLGIPPELMKSLKTINSMRNDLAHNPSIQSIADSRIQSLKDTLTEYFKQHPTEPSMEESKLGIFNAENQLTEEVSLDSDSSKNRLKLILLFSKLMQALMQLVAANHNGRWDNQFSQFVYHVTMNATKR</sequence>
<accession>A0A5Q2GKD6</accession>
<name>A0A5Q2GKD6_ECOLX</name>
<dbReference type="AlphaFoldDB" id="A0A5Q2GKD6"/>
<comment type="caution">
    <text evidence="1">The sequence shown here is derived from an EMBL/GenBank/DDBJ whole genome shotgun (WGS) entry which is preliminary data.</text>
</comment>
<reference evidence="1" key="1">
    <citation type="journal article" date="2018" name="Genome Biol.">
        <title>SKESA: strategic k-mer extension for scrupulous assemblies.</title>
        <authorList>
            <person name="Souvorov A."/>
            <person name="Agarwala R."/>
            <person name="Lipman D.J."/>
        </authorList>
    </citation>
    <scope>NUCLEOTIDE SEQUENCE</scope>
    <source>
        <strain evidence="1">ST-87-5</strain>
    </source>
</reference>
<proteinExistence type="predicted"/>